<sequence>MFIDHNRKVFYISGNDRYRFLNGLITQDMGVLEKSNHQAIYTALLSPNGRYQFDFFVVNLGDTLMIVAHDADALLKRIQPYKLRLDVAFKTAADDCHVYGSLQPFETFEELSFQDPRHPELGYWLVTSEAVQATNHFNEYRHNRFHLAVPDSEDFEKDRSIILEWGFEELNGISFTKGCYMGQELMSRTKHVGQVRKRILPVQFDETHGAINVGDAVMYQGQTVGEIKAVHGYLALAMLRLDMIPIHEQSTVPVGVNHDRAIVYKPDWVCL</sequence>
<organism evidence="3 4">
    <name type="scientific">Candidatus Bodocaedibacter vickermanii</name>
    <dbReference type="NCBI Taxonomy" id="2741701"/>
    <lineage>
        <taxon>Bacteria</taxon>
        <taxon>Pseudomonadati</taxon>
        <taxon>Pseudomonadota</taxon>
        <taxon>Alphaproteobacteria</taxon>
        <taxon>Holosporales</taxon>
        <taxon>Candidatus Paracaedibacteraceae</taxon>
        <taxon>Candidatus Bodocaedibacter</taxon>
    </lineage>
</organism>
<dbReference type="Pfam" id="PF25455">
    <property type="entry name" value="Beta-barrel_CAF17_C"/>
    <property type="match status" value="1"/>
</dbReference>
<keyword evidence="1" id="KW-0809">Transit peptide</keyword>
<proteinExistence type="predicted"/>
<dbReference type="PANTHER" id="PTHR22602:SF0">
    <property type="entry name" value="TRANSFERASE CAF17, MITOCHONDRIAL-RELATED"/>
    <property type="match status" value="1"/>
</dbReference>
<dbReference type="NCBIfam" id="TIGR03317">
    <property type="entry name" value="ygfZ_signature"/>
    <property type="match status" value="1"/>
</dbReference>
<evidence type="ECO:0000256" key="1">
    <source>
        <dbReference type="ARBA" id="ARBA00022946"/>
    </source>
</evidence>
<dbReference type="GO" id="GO:0016226">
    <property type="term" value="P:iron-sulfur cluster assembly"/>
    <property type="evidence" value="ECO:0007669"/>
    <property type="project" value="TreeGrafter"/>
</dbReference>
<dbReference type="SUPFAM" id="SSF103025">
    <property type="entry name" value="Folate-binding domain"/>
    <property type="match status" value="1"/>
</dbReference>
<reference evidence="3 4" key="1">
    <citation type="submission" date="2020-06" db="EMBL/GenBank/DDBJ databases">
        <title>The endosymbiont of the kinetoplastid Bodo saltans is a Paracaedibacter-like alpha-proteobacterium possessing a putative toxin-antitoxin system.</title>
        <authorList>
            <person name="Midha S."/>
            <person name="Rigden D.J."/>
            <person name="Siozios S."/>
            <person name="Hurst G.D.D."/>
            <person name="Jackson A.P."/>
        </authorList>
    </citation>
    <scope>NUCLEOTIDE SEQUENCE [LARGE SCALE GENOMIC DNA]</scope>
    <source>
        <strain evidence="3">Lake Konstanz</strain>
    </source>
</reference>
<dbReference type="Gene3D" id="2.40.30.160">
    <property type="match status" value="1"/>
</dbReference>
<dbReference type="InterPro" id="IPR045179">
    <property type="entry name" value="YgfZ/GcvT"/>
</dbReference>
<evidence type="ECO:0000313" key="4">
    <source>
        <dbReference type="Proteomes" id="UP000594001"/>
    </source>
</evidence>
<keyword evidence="4" id="KW-1185">Reference proteome</keyword>
<accession>A0A7L9RTP7</accession>
<dbReference type="Proteomes" id="UP000594001">
    <property type="component" value="Chromosome"/>
</dbReference>
<gene>
    <name evidence="3" type="primary">ygfZ</name>
    <name evidence="3" type="ORF">CPBP_00662</name>
</gene>
<dbReference type="InterPro" id="IPR017703">
    <property type="entry name" value="YgfZ/GCV_T_CS"/>
</dbReference>
<protein>
    <submittedName>
        <fullName evidence="3">tRNA-modifying protein YgfZ</fullName>
    </submittedName>
</protein>
<evidence type="ECO:0000259" key="2">
    <source>
        <dbReference type="Pfam" id="PF25455"/>
    </source>
</evidence>
<dbReference type="KEGG" id="pbal:CPBP_00662"/>
<dbReference type="Gene3D" id="3.30.1360.120">
    <property type="entry name" value="Probable tRNA modification gtpase trme, domain 1"/>
    <property type="match status" value="1"/>
</dbReference>
<name>A0A7L9RTP7_9PROT</name>
<dbReference type="RefSeq" id="WP_350331450.1">
    <property type="nucleotide sequence ID" value="NZ_CP054719.1"/>
</dbReference>
<dbReference type="EMBL" id="CP054719">
    <property type="protein sequence ID" value="QOL19891.1"/>
    <property type="molecule type" value="Genomic_DNA"/>
</dbReference>
<evidence type="ECO:0000313" key="3">
    <source>
        <dbReference type="EMBL" id="QOL19891.1"/>
    </source>
</evidence>
<dbReference type="PIRSF" id="PIRSF006487">
    <property type="entry name" value="GcvT"/>
    <property type="match status" value="1"/>
</dbReference>
<feature type="domain" description="CAF17 C-terminal" evidence="2">
    <location>
        <begin position="196"/>
        <end position="269"/>
    </location>
</feature>
<dbReference type="AlphaFoldDB" id="A0A7L9RTP7"/>
<dbReference type="InterPro" id="IPR057460">
    <property type="entry name" value="CAF17_C"/>
</dbReference>
<dbReference type="InterPro" id="IPR027266">
    <property type="entry name" value="TrmE/GcvT-like"/>
</dbReference>
<dbReference type="PANTHER" id="PTHR22602">
    <property type="entry name" value="TRANSFERASE CAF17, MITOCHONDRIAL-RELATED"/>
    <property type="match status" value="1"/>
</dbReference>